<evidence type="ECO:0000256" key="1">
    <source>
        <dbReference type="SAM" id="MobiDB-lite"/>
    </source>
</evidence>
<dbReference type="EMBL" id="CM002242">
    <property type="protein sequence ID" value="EAA30562.2"/>
    <property type="molecule type" value="Genomic_DNA"/>
</dbReference>
<dbReference type="GeneID" id="3875929"/>
<organism evidence="2 3">
    <name type="scientific">Neurospora crassa (strain ATCC 24698 / 74-OR23-1A / CBS 708.71 / DSM 1257 / FGSC 987)</name>
    <dbReference type="NCBI Taxonomy" id="367110"/>
    <lineage>
        <taxon>Eukaryota</taxon>
        <taxon>Fungi</taxon>
        <taxon>Dikarya</taxon>
        <taxon>Ascomycota</taxon>
        <taxon>Pezizomycotina</taxon>
        <taxon>Sordariomycetes</taxon>
        <taxon>Sordariomycetidae</taxon>
        <taxon>Sordariales</taxon>
        <taxon>Sordariaceae</taxon>
        <taxon>Neurospora</taxon>
    </lineage>
</organism>
<accession>Q7S4V0</accession>
<reference evidence="2 3" key="1">
    <citation type="journal article" date="2003" name="Nature">
        <title>The genome sequence of the filamentous fungus Neurospora crassa.</title>
        <authorList>
            <person name="Galagan J.E."/>
            <person name="Calvo S.E."/>
            <person name="Borkovich K.A."/>
            <person name="Selker E.U."/>
            <person name="Read N.D."/>
            <person name="Jaffe D."/>
            <person name="FitzHugh W."/>
            <person name="Ma L.J."/>
            <person name="Smirnov S."/>
            <person name="Purcell S."/>
            <person name="Rehman B."/>
            <person name="Elkins T."/>
            <person name="Engels R."/>
            <person name="Wang S."/>
            <person name="Nielsen C.B."/>
            <person name="Butler J."/>
            <person name="Endrizzi M."/>
            <person name="Qui D."/>
            <person name="Ianakiev P."/>
            <person name="Bell-Pedersen D."/>
            <person name="Nelson M.A."/>
            <person name="Werner-Washburne M."/>
            <person name="Selitrennikoff C.P."/>
            <person name="Kinsey J.A."/>
            <person name="Braun E.L."/>
            <person name="Zelter A."/>
            <person name="Schulte U."/>
            <person name="Kothe G.O."/>
            <person name="Jedd G."/>
            <person name="Mewes W."/>
            <person name="Staben C."/>
            <person name="Marcotte E."/>
            <person name="Greenberg D."/>
            <person name="Roy A."/>
            <person name="Foley K."/>
            <person name="Naylor J."/>
            <person name="Stange-Thomann N."/>
            <person name="Barrett R."/>
            <person name="Gnerre S."/>
            <person name="Kamal M."/>
            <person name="Kamvysselis M."/>
            <person name="Mauceli E."/>
            <person name="Bielke C."/>
            <person name="Rudd S."/>
            <person name="Frishman D."/>
            <person name="Krystofova S."/>
            <person name="Rasmussen C."/>
            <person name="Metzenberg R.L."/>
            <person name="Perkins D.D."/>
            <person name="Kroken S."/>
            <person name="Cogoni C."/>
            <person name="Macino G."/>
            <person name="Catcheside D."/>
            <person name="Li W."/>
            <person name="Pratt R.J."/>
            <person name="Osmani S.A."/>
            <person name="DeSouza C.P."/>
            <person name="Glass L."/>
            <person name="Orbach M.J."/>
            <person name="Berglund J.A."/>
            <person name="Voelker R."/>
            <person name="Yarden O."/>
            <person name="Plamann M."/>
            <person name="Seiler S."/>
            <person name="Dunlap J."/>
            <person name="Radford A."/>
            <person name="Aramayo R."/>
            <person name="Natvig D.O."/>
            <person name="Alex L.A."/>
            <person name="Mannhaupt G."/>
            <person name="Ebbole D.J."/>
            <person name="Freitag M."/>
            <person name="Paulsen I."/>
            <person name="Sachs M.S."/>
            <person name="Lander E.S."/>
            <person name="Nusbaum C."/>
            <person name="Birren B."/>
        </authorList>
    </citation>
    <scope>NUCLEOTIDE SEQUENCE [LARGE SCALE GENOMIC DNA]</scope>
    <source>
        <strain evidence="3">ATCC 24698 / 74-OR23-1A / CBS 708.71 / DSM 1257 / FGSC 987</strain>
    </source>
</reference>
<evidence type="ECO:0000313" key="3">
    <source>
        <dbReference type="Proteomes" id="UP000001805"/>
    </source>
</evidence>
<feature type="region of interest" description="Disordered" evidence="1">
    <location>
        <begin position="146"/>
        <end position="169"/>
    </location>
</feature>
<dbReference type="AlphaFoldDB" id="Q7S4V0"/>
<gene>
    <name evidence="2" type="ORF">NCU02377</name>
</gene>
<protein>
    <submittedName>
        <fullName evidence="2">Uncharacterized protein</fullName>
    </submittedName>
</protein>
<dbReference type="InParanoid" id="Q7S4V0"/>
<keyword evidence="3" id="KW-1185">Reference proteome</keyword>
<dbReference type="Proteomes" id="UP000001805">
    <property type="component" value="Chromosome 7, Linkage Group VII"/>
</dbReference>
<sequence length="186" mass="20703">MLVAPCSLTAARNVTSTSPTDVALPALAVDMYLDCVEHVRSQQSSHLWPQESSAIRTRLQLSWPFCNPTTLRLGFIDQGTYCLAPQAFHQPTIGQHRNRWIDLCRWSARGNAMPSEVNREEASNKGTDCKRNLNFKGHHHREVAWKVGHAKQQQKASKSRGRAWPGTLQPLSAHATSGLSDLQLAV</sequence>
<dbReference type="HOGENOM" id="CLU_1595013_0_0_1"/>
<dbReference type="VEuPathDB" id="FungiDB:NCU02377"/>
<name>Q7S4V0_NEUCR</name>
<dbReference type="KEGG" id="ncr:NCU02377"/>
<dbReference type="RefSeq" id="XP_959798.2">
    <property type="nucleotide sequence ID" value="XM_954705.2"/>
</dbReference>
<proteinExistence type="predicted"/>
<evidence type="ECO:0000313" key="2">
    <source>
        <dbReference type="EMBL" id="EAA30562.2"/>
    </source>
</evidence>